<dbReference type="EMBL" id="BJVJ01000050">
    <property type="protein sequence ID" value="GEL25318.1"/>
    <property type="molecule type" value="Genomic_DNA"/>
</dbReference>
<dbReference type="GO" id="GO:0030313">
    <property type="term" value="C:cell envelope"/>
    <property type="evidence" value="ECO:0007669"/>
    <property type="project" value="UniProtKB-SubCell"/>
</dbReference>
<evidence type="ECO:0000313" key="7">
    <source>
        <dbReference type="Proteomes" id="UP000321685"/>
    </source>
</evidence>
<dbReference type="InterPro" id="IPR028082">
    <property type="entry name" value="Peripla_BP_I"/>
</dbReference>
<evidence type="ECO:0000259" key="5">
    <source>
        <dbReference type="Pfam" id="PF13407"/>
    </source>
</evidence>
<evidence type="ECO:0000256" key="3">
    <source>
        <dbReference type="ARBA" id="ARBA00022729"/>
    </source>
</evidence>
<dbReference type="InterPro" id="IPR025997">
    <property type="entry name" value="SBP_2_dom"/>
</dbReference>
<keyword evidence="7" id="KW-1185">Reference proteome</keyword>
<dbReference type="Proteomes" id="UP000321685">
    <property type="component" value="Unassembled WGS sequence"/>
</dbReference>
<dbReference type="RefSeq" id="WP_147111277.1">
    <property type="nucleotide sequence ID" value="NZ_BJVJ01000050.1"/>
</dbReference>
<dbReference type="PANTHER" id="PTHR46847:SF1">
    <property type="entry name" value="D-ALLOSE-BINDING PERIPLASMIC PROTEIN-RELATED"/>
    <property type="match status" value="1"/>
</dbReference>
<dbReference type="AlphaFoldDB" id="A0A511DQH9"/>
<dbReference type="CDD" id="cd01536">
    <property type="entry name" value="PBP1_ABC_sugar_binding-like"/>
    <property type="match status" value="1"/>
</dbReference>
<evidence type="ECO:0000256" key="2">
    <source>
        <dbReference type="ARBA" id="ARBA00007639"/>
    </source>
</evidence>
<protein>
    <recommendedName>
        <fullName evidence="5">Periplasmic binding protein domain-containing protein</fullName>
    </recommendedName>
</protein>
<name>A0A511DQH9_9PSEU</name>
<dbReference type="OrthoDB" id="3614783at2"/>
<comment type="subcellular location">
    <subcellularLocation>
        <location evidence="1">Cell envelope</location>
    </subcellularLocation>
</comment>
<dbReference type="GO" id="GO:0030246">
    <property type="term" value="F:carbohydrate binding"/>
    <property type="evidence" value="ECO:0007669"/>
    <property type="project" value="UniProtKB-ARBA"/>
</dbReference>
<evidence type="ECO:0000256" key="1">
    <source>
        <dbReference type="ARBA" id="ARBA00004196"/>
    </source>
</evidence>
<sequence length="395" mass="40866">MGIVRPVSTRLVRRGIVAVAALALALTACSTGGGGSAGAPASGAANTVSSAVTDNVATYKGLPTFTPPGPPIDPTTLRGKRMFLIPLVPNPFNQSIQETMQAIAQKVGMEFTIYPNQGKPSEWVQGMNTALTAKPDIIVLSTAPDPRTLQPQLEAAKAAGIPVLVTHFYDDSSPVPPACEGCAAGVTALVTAPFNVAGKAAADWIIADSGANANVLLIGGADVLPSPATLDTISKEFAAECPACKVTVKNIPVSDWNTKTQSEIQSALTADPSIDYVYPLYDAMVAGAVPAIQTLGRVGQVKVVSYNGSPYALKLIQDGDIVAMNVGEDTVGIGYASMDQAFRILLGQPTVDERTPIRIWDKTNVNESGVPPEVGKGYGGALPAGFLQLWGLPAS</sequence>
<dbReference type="SUPFAM" id="SSF53822">
    <property type="entry name" value="Periplasmic binding protein-like I"/>
    <property type="match status" value="1"/>
</dbReference>
<feature type="chain" id="PRO_5039708396" description="Periplasmic binding protein domain-containing protein" evidence="4">
    <location>
        <begin position="31"/>
        <end position="395"/>
    </location>
</feature>
<proteinExistence type="inferred from homology"/>
<comment type="similarity">
    <text evidence="2">Belongs to the bacterial solute-binding protein 2 family.</text>
</comment>
<dbReference type="Pfam" id="PF13407">
    <property type="entry name" value="Peripla_BP_4"/>
    <property type="match status" value="1"/>
</dbReference>
<accession>A0A511DQH9</accession>
<comment type="caution">
    <text evidence="6">The sequence shown here is derived from an EMBL/GenBank/DDBJ whole genome shotgun (WGS) entry which is preliminary data.</text>
</comment>
<keyword evidence="3 4" id="KW-0732">Signal</keyword>
<evidence type="ECO:0000256" key="4">
    <source>
        <dbReference type="SAM" id="SignalP"/>
    </source>
</evidence>
<dbReference type="Gene3D" id="3.40.50.2300">
    <property type="match status" value="2"/>
</dbReference>
<feature type="domain" description="Periplasmic binding protein" evidence="5">
    <location>
        <begin position="83"/>
        <end position="348"/>
    </location>
</feature>
<organism evidence="6 7">
    <name type="scientific">Pseudonocardia sulfidoxydans NBRC 16205</name>
    <dbReference type="NCBI Taxonomy" id="1223511"/>
    <lineage>
        <taxon>Bacteria</taxon>
        <taxon>Bacillati</taxon>
        <taxon>Actinomycetota</taxon>
        <taxon>Actinomycetes</taxon>
        <taxon>Pseudonocardiales</taxon>
        <taxon>Pseudonocardiaceae</taxon>
        <taxon>Pseudonocardia</taxon>
    </lineage>
</organism>
<feature type="signal peptide" evidence="4">
    <location>
        <begin position="1"/>
        <end position="30"/>
    </location>
</feature>
<dbReference type="PANTHER" id="PTHR46847">
    <property type="entry name" value="D-ALLOSE-BINDING PERIPLASMIC PROTEIN-RELATED"/>
    <property type="match status" value="1"/>
</dbReference>
<dbReference type="PROSITE" id="PS51257">
    <property type="entry name" value="PROKAR_LIPOPROTEIN"/>
    <property type="match status" value="1"/>
</dbReference>
<evidence type="ECO:0000313" key="6">
    <source>
        <dbReference type="EMBL" id="GEL25318.1"/>
    </source>
</evidence>
<gene>
    <name evidence="6" type="ORF">PSU4_42720</name>
</gene>
<reference evidence="6 7" key="1">
    <citation type="submission" date="2019-07" db="EMBL/GenBank/DDBJ databases">
        <title>Whole genome shotgun sequence of Pseudonocardia sulfidoxydans NBRC 16205.</title>
        <authorList>
            <person name="Hosoyama A."/>
            <person name="Uohara A."/>
            <person name="Ohji S."/>
            <person name="Ichikawa N."/>
        </authorList>
    </citation>
    <scope>NUCLEOTIDE SEQUENCE [LARGE SCALE GENOMIC DNA]</scope>
    <source>
        <strain evidence="6 7">NBRC 16205</strain>
    </source>
</reference>